<dbReference type="PRINTS" id="PR00792">
    <property type="entry name" value="PEPSIN"/>
</dbReference>
<sequence length="317" mass="32938">MFFFLTKSLLFLSVLATSVPCLVSAAPFPRSPATVETSRTTLSFVTRVNASGHSNIAETDRARVAFLLSGLDSTSNLHSKRTFSSSALNGGVTYTTSIGIGTPPTQYALLIDTGSSNTWVGAGKKYKPTTSAKGTGLPMSVSYGSGSWSGSAWRDTLTLAPNVTVSNMTIGVANISTGFKGAWHVDGILGLGPADLTMATLNNSAETSIPTVTDVLYSSRVISTEVLGVYFTPASNSTNSSSAQGELSWGAPDTSKMTGPVAYVPVTKTAPSNQSWGIDQSVSYGSVEILKNASGIVDTGTTLVLLEQSAFCALPKM</sequence>
<evidence type="ECO:0000313" key="7">
    <source>
        <dbReference type="Proteomes" id="UP000076532"/>
    </source>
</evidence>
<comment type="similarity">
    <text evidence="1 3">Belongs to the peptidase A1 family.</text>
</comment>
<feature type="signal peptide" evidence="4">
    <location>
        <begin position="1"/>
        <end position="25"/>
    </location>
</feature>
<dbReference type="STRING" id="436010.A0A167TZH9"/>
<feature type="chain" id="PRO_5007892750" evidence="4">
    <location>
        <begin position="26"/>
        <end position="317"/>
    </location>
</feature>
<organism evidence="6 7">
    <name type="scientific">Athelia psychrophila</name>
    <dbReference type="NCBI Taxonomy" id="1759441"/>
    <lineage>
        <taxon>Eukaryota</taxon>
        <taxon>Fungi</taxon>
        <taxon>Dikarya</taxon>
        <taxon>Basidiomycota</taxon>
        <taxon>Agaricomycotina</taxon>
        <taxon>Agaricomycetes</taxon>
        <taxon>Agaricomycetidae</taxon>
        <taxon>Atheliales</taxon>
        <taxon>Atheliaceae</taxon>
        <taxon>Athelia</taxon>
    </lineage>
</organism>
<dbReference type="InterPro" id="IPR001461">
    <property type="entry name" value="Aspartic_peptidase_A1"/>
</dbReference>
<dbReference type="PROSITE" id="PS51767">
    <property type="entry name" value="PEPTIDASE_A1"/>
    <property type="match status" value="1"/>
</dbReference>
<name>A0A167TZH9_9AGAM</name>
<dbReference type="SUPFAM" id="SSF50630">
    <property type="entry name" value="Acid proteases"/>
    <property type="match status" value="1"/>
</dbReference>
<dbReference type="EMBL" id="KV418070">
    <property type="protein sequence ID" value="KZP03443.1"/>
    <property type="molecule type" value="Genomic_DNA"/>
</dbReference>
<reference evidence="6 7" key="1">
    <citation type="journal article" date="2016" name="Mol. Biol. Evol.">
        <title>Comparative Genomics of Early-Diverging Mushroom-Forming Fungi Provides Insights into the Origins of Lignocellulose Decay Capabilities.</title>
        <authorList>
            <person name="Nagy L.G."/>
            <person name="Riley R."/>
            <person name="Tritt A."/>
            <person name="Adam C."/>
            <person name="Daum C."/>
            <person name="Floudas D."/>
            <person name="Sun H."/>
            <person name="Yadav J.S."/>
            <person name="Pangilinan J."/>
            <person name="Larsson K.H."/>
            <person name="Matsuura K."/>
            <person name="Barry K."/>
            <person name="Labutti K."/>
            <person name="Kuo R."/>
            <person name="Ohm R.A."/>
            <person name="Bhattacharya S.S."/>
            <person name="Shirouzu T."/>
            <person name="Yoshinaga Y."/>
            <person name="Martin F.M."/>
            <person name="Grigoriev I.V."/>
            <person name="Hibbett D.S."/>
        </authorList>
    </citation>
    <scope>NUCLEOTIDE SEQUENCE [LARGE SCALE GENOMIC DNA]</scope>
    <source>
        <strain evidence="6 7">CBS 109695</strain>
    </source>
</reference>
<keyword evidence="4" id="KW-0732">Signal</keyword>
<evidence type="ECO:0000313" key="6">
    <source>
        <dbReference type="EMBL" id="KZP03443.1"/>
    </source>
</evidence>
<dbReference type="OrthoDB" id="660550at2759"/>
<keyword evidence="7" id="KW-1185">Reference proteome</keyword>
<dbReference type="Gene3D" id="2.40.70.10">
    <property type="entry name" value="Acid Proteases"/>
    <property type="match status" value="2"/>
</dbReference>
<dbReference type="GO" id="GO:0004190">
    <property type="term" value="F:aspartic-type endopeptidase activity"/>
    <property type="evidence" value="ECO:0007669"/>
    <property type="project" value="UniProtKB-KW"/>
</dbReference>
<dbReference type="PROSITE" id="PS00141">
    <property type="entry name" value="ASP_PROTEASE"/>
    <property type="match status" value="1"/>
</dbReference>
<dbReference type="InterPro" id="IPR034164">
    <property type="entry name" value="Pepsin-like_dom"/>
</dbReference>
<keyword evidence="3 6" id="KW-0645">Protease</keyword>
<dbReference type="PANTHER" id="PTHR47966:SF51">
    <property type="entry name" value="BETA-SITE APP-CLEAVING ENZYME, ISOFORM A-RELATED"/>
    <property type="match status" value="1"/>
</dbReference>
<dbReference type="AlphaFoldDB" id="A0A167TZH9"/>
<accession>A0A167TZH9</accession>
<dbReference type="InterPro" id="IPR021109">
    <property type="entry name" value="Peptidase_aspartic_dom_sf"/>
</dbReference>
<evidence type="ECO:0000256" key="1">
    <source>
        <dbReference type="ARBA" id="ARBA00007447"/>
    </source>
</evidence>
<proteinExistence type="inferred from homology"/>
<protein>
    <submittedName>
        <fullName evidence="6">Acid protease</fullName>
    </submittedName>
</protein>
<dbReference type="InterPro" id="IPR033121">
    <property type="entry name" value="PEPTIDASE_A1"/>
</dbReference>
<dbReference type="GO" id="GO:0006508">
    <property type="term" value="P:proteolysis"/>
    <property type="evidence" value="ECO:0007669"/>
    <property type="project" value="UniProtKB-KW"/>
</dbReference>
<keyword evidence="3" id="KW-0378">Hydrolase</keyword>
<evidence type="ECO:0000259" key="5">
    <source>
        <dbReference type="PROSITE" id="PS51767"/>
    </source>
</evidence>
<evidence type="ECO:0000256" key="2">
    <source>
        <dbReference type="ARBA" id="ARBA00022750"/>
    </source>
</evidence>
<gene>
    <name evidence="6" type="ORF">FIBSPDRAFT_1055284</name>
</gene>
<dbReference type="Pfam" id="PF00026">
    <property type="entry name" value="Asp"/>
    <property type="match status" value="1"/>
</dbReference>
<keyword evidence="2 3" id="KW-0064">Aspartyl protease</keyword>
<evidence type="ECO:0000256" key="3">
    <source>
        <dbReference type="RuleBase" id="RU000454"/>
    </source>
</evidence>
<dbReference type="CDD" id="cd05471">
    <property type="entry name" value="pepsin_like"/>
    <property type="match status" value="1"/>
</dbReference>
<feature type="domain" description="Peptidase A1" evidence="5">
    <location>
        <begin position="94"/>
        <end position="317"/>
    </location>
</feature>
<dbReference type="PANTHER" id="PTHR47966">
    <property type="entry name" value="BETA-SITE APP-CLEAVING ENZYME, ISOFORM A-RELATED"/>
    <property type="match status" value="1"/>
</dbReference>
<dbReference type="Proteomes" id="UP000076532">
    <property type="component" value="Unassembled WGS sequence"/>
</dbReference>
<evidence type="ECO:0000256" key="4">
    <source>
        <dbReference type="SAM" id="SignalP"/>
    </source>
</evidence>
<dbReference type="InterPro" id="IPR001969">
    <property type="entry name" value="Aspartic_peptidase_AS"/>
</dbReference>